<feature type="coiled-coil region" evidence="1">
    <location>
        <begin position="583"/>
        <end position="617"/>
    </location>
</feature>
<dbReference type="InterPro" id="IPR036397">
    <property type="entry name" value="RNaseH_sf"/>
</dbReference>
<evidence type="ECO:0000256" key="1">
    <source>
        <dbReference type="SAM" id="Coils"/>
    </source>
</evidence>
<feature type="domain" description="3'-5' exonuclease" evidence="2">
    <location>
        <begin position="373"/>
        <end position="559"/>
    </location>
</feature>
<evidence type="ECO:0000313" key="4">
    <source>
        <dbReference type="WBParaSite" id="PDA_v2.g17688.t1"/>
    </source>
</evidence>
<organism evidence="3 4">
    <name type="scientific">Panagrolaimus davidi</name>
    <dbReference type="NCBI Taxonomy" id="227884"/>
    <lineage>
        <taxon>Eukaryota</taxon>
        <taxon>Metazoa</taxon>
        <taxon>Ecdysozoa</taxon>
        <taxon>Nematoda</taxon>
        <taxon>Chromadorea</taxon>
        <taxon>Rhabditida</taxon>
        <taxon>Tylenchina</taxon>
        <taxon>Panagrolaimomorpha</taxon>
        <taxon>Panagrolaimoidea</taxon>
        <taxon>Panagrolaimidae</taxon>
        <taxon>Panagrolaimus</taxon>
    </lineage>
</organism>
<sequence>MSKMDVFERYKEQLIKLIDDHPIDIANKVRQLTAHFFPKASTSPSSLRQRALIMIFKVNELNKESPYRSFVNTILEEILFCVSSFLENQNEEYLETLSTVEFTCPQMVEDSVPIILKLQPKKSISAIKALYKLSDENCDMALIFKRELKKKMLDLPELTIEWIHCLKFDEFKKRYFEDLIVTIIVKRLDLKDLLIKDGYEARKVIQFLDKSLDRKAFKGELFNVLRGMLKDVEITKIILKIATEYSISTTYYPNAVIKRRLADFLYNLHQRGKEECSQLSVHSLQDFNEIGNFDVIRALAKWEKTDKYAGIAFGRIYGLNDDELARINPEYKDVMNWDEEKIITKMNEFNFALTAEAYIHEFLIEGNFTVYLIDDSEKLRFAMKKLSESEKIAFGVEANYDDIQQACLLQIALKESVLLIDIYTLIQNVCAEHIKIFFEMFLGCDTDRIVFDFRSDLSLLRRTFNWMPEYLQRVQPKFHCVQRFVKLVGTSDTYKEIFETVPNPSLKEVAAKWLEKDLSKGERQGNNWLKRPLSKEKMVCAAKNARATMDLYYFIQKKLAERNLHDDMSTLIVAPKQIDRKRIKRKNGEKETMEEILENVEAKIKEMKETLYTFEKSENVTIVVDSGFLSIAPFLQQFGYKTFDQKNCENGEHFSRDEVIATLSKFMEDRIADGTITHCYLLTDEYSNIRVKMYLFKNKVQIDELKIINCGIDETESSIICAIMYDTNTIFDLTDVGKQCTKCGESAYVFDFPADIFKVIFIHYAQVKQFVHKLQCKDNSSKLLENLERKNVVEIHGQMMVYRITELCVVCFNLGNEILGELKYFDENGKEIVERKNYKCNIRLFEKIGDKSHVRFCVDCFEFF</sequence>
<evidence type="ECO:0000313" key="3">
    <source>
        <dbReference type="Proteomes" id="UP000887578"/>
    </source>
</evidence>
<dbReference type="AlphaFoldDB" id="A0A914PHA0"/>
<dbReference type="PANTHER" id="PTHR47765:SF2">
    <property type="entry name" value="EXONUCLEASE MUT-7 HOMOLOG"/>
    <property type="match status" value="1"/>
</dbReference>
<dbReference type="Gene3D" id="3.30.420.10">
    <property type="entry name" value="Ribonuclease H-like superfamily/Ribonuclease H"/>
    <property type="match status" value="1"/>
</dbReference>
<name>A0A914PHA0_9BILA</name>
<dbReference type="PANTHER" id="PTHR47765">
    <property type="entry name" value="3'-5' EXONUCLEASE DOMAIN-CONTAINING PROTEIN"/>
    <property type="match status" value="1"/>
</dbReference>
<dbReference type="GO" id="GO:0006139">
    <property type="term" value="P:nucleobase-containing compound metabolic process"/>
    <property type="evidence" value="ECO:0007669"/>
    <property type="project" value="InterPro"/>
</dbReference>
<accession>A0A914PHA0</accession>
<protein>
    <submittedName>
        <fullName evidence="4">3'-5' exonuclease domain-containing protein</fullName>
    </submittedName>
</protein>
<evidence type="ECO:0000259" key="2">
    <source>
        <dbReference type="Pfam" id="PF01612"/>
    </source>
</evidence>
<dbReference type="Pfam" id="PF01612">
    <property type="entry name" value="DNA_pol_A_exo1"/>
    <property type="match status" value="1"/>
</dbReference>
<dbReference type="InterPro" id="IPR002562">
    <property type="entry name" value="3'-5'_exonuclease_dom"/>
</dbReference>
<dbReference type="InterPro" id="IPR012337">
    <property type="entry name" value="RNaseH-like_sf"/>
</dbReference>
<proteinExistence type="predicted"/>
<dbReference type="Proteomes" id="UP000887578">
    <property type="component" value="Unplaced"/>
</dbReference>
<dbReference type="SUPFAM" id="SSF53098">
    <property type="entry name" value="Ribonuclease H-like"/>
    <property type="match status" value="1"/>
</dbReference>
<dbReference type="GO" id="GO:0003676">
    <property type="term" value="F:nucleic acid binding"/>
    <property type="evidence" value="ECO:0007669"/>
    <property type="project" value="InterPro"/>
</dbReference>
<reference evidence="4" key="1">
    <citation type="submission" date="2022-11" db="UniProtKB">
        <authorList>
            <consortium name="WormBaseParasite"/>
        </authorList>
    </citation>
    <scope>IDENTIFICATION</scope>
</reference>
<dbReference type="GO" id="GO:0008408">
    <property type="term" value="F:3'-5' exonuclease activity"/>
    <property type="evidence" value="ECO:0007669"/>
    <property type="project" value="InterPro"/>
</dbReference>
<dbReference type="WBParaSite" id="PDA_v2.g17688.t1">
    <property type="protein sequence ID" value="PDA_v2.g17688.t1"/>
    <property type="gene ID" value="PDA_v2.g17688"/>
</dbReference>
<keyword evidence="3" id="KW-1185">Reference proteome</keyword>
<keyword evidence="1" id="KW-0175">Coiled coil</keyword>
<dbReference type="InterPro" id="IPR052408">
    <property type="entry name" value="Exonuclease_MUT-7-like"/>
</dbReference>